<accession>A0AAV7VS43</accession>
<dbReference type="EMBL" id="JANPWB010000003">
    <property type="protein sequence ID" value="KAJ1203416.1"/>
    <property type="molecule type" value="Genomic_DNA"/>
</dbReference>
<evidence type="ECO:0000313" key="2">
    <source>
        <dbReference type="EMBL" id="KAJ1203416.1"/>
    </source>
</evidence>
<keyword evidence="3" id="KW-1185">Reference proteome</keyword>
<comment type="caution">
    <text evidence="2">The sequence shown here is derived from an EMBL/GenBank/DDBJ whole genome shotgun (WGS) entry which is preliminary data.</text>
</comment>
<evidence type="ECO:0000313" key="3">
    <source>
        <dbReference type="Proteomes" id="UP001066276"/>
    </source>
</evidence>
<proteinExistence type="predicted"/>
<evidence type="ECO:0000256" key="1">
    <source>
        <dbReference type="SAM" id="MobiDB-lite"/>
    </source>
</evidence>
<protein>
    <submittedName>
        <fullName evidence="2">Uncharacterized protein</fullName>
    </submittedName>
</protein>
<gene>
    <name evidence="2" type="ORF">NDU88_007203</name>
</gene>
<feature type="compositionally biased region" description="Basic and acidic residues" evidence="1">
    <location>
        <begin position="10"/>
        <end position="33"/>
    </location>
</feature>
<sequence length="214" mass="23086">MVGVSTPSRHRSEERARLRAARLDGQHLGHEEPSNSWSTGGMHRSVAMEEEPLDYDDGNDSEVLDLVQQKGTEERLVQNKSKRGRSFGIFQETAKRAVRSDCHSGGSQIILSAQGEERKEGMVLGGGVSQTERVVLAAKAFVKDMGVQAGLADNDDLLNKDLTIEVSGTDMGSGAKNEIADVLSHSQWQRFCGLAPGADSQKTAVPGALWELGI</sequence>
<dbReference type="AlphaFoldDB" id="A0AAV7VS43"/>
<reference evidence="2" key="1">
    <citation type="journal article" date="2022" name="bioRxiv">
        <title>Sequencing and chromosome-scale assembly of the giantPleurodeles waltlgenome.</title>
        <authorList>
            <person name="Brown T."/>
            <person name="Elewa A."/>
            <person name="Iarovenko S."/>
            <person name="Subramanian E."/>
            <person name="Araus A.J."/>
            <person name="Petzold A."/>
            <person name="Susuki M."/>
            <person name="Suzuki K.-i.T."/>
            <person name="Hayashi T."/>
            <person name="Toyoda A."/>
            <person name="Oliveira C."/>
            <person name="Osipova E."/>
            <person name="Leigh N.D."/>
            <person name="Simon A."/>
            <person name="Yun M.H."/>
        </authorList>
    </citation>
    <scope>NUCLEOTIDE SEQUENCE</scope>
    <source>
        <strain evidence="2">20211129_DDA</strain>
        <tissue evidence="2">Liver</tissue>
    </source>
</reference>
<organism evidence="2 3">
    <name type="scientific">Pleurodeles waltl</name>
    <name type="common">Iberian ribbed newt</name>
    <dbReference type="NCBI Taxonomy" id="8319"/>
    <lineage>
        <taxon>Eukaryota</taxon>
        <taxon>Metazoa</taxon>
        <taxon>Chordata</taxon>
        <taxon>Craniata</taxon>
        <taxon>Vertebrata</taxon>
        <taxon>Euteleostomi</taxon>
        <taxon>Amphibia</taxon>
        <taxon>Batrachia</taxon>
        <taxon>Caudata</taxon>
        <taxon>Salamandroidea</taxon>
        <taxon>Salamandridae</taxon>
        <taxon>Pleurodelinae</taxon>
        <taxon>Pleurodeles</taxon>
    </lineage>
</organism>
<name>A0AAV7VS43_PLEWA</name>
<dbReference type="Proteomes" id="UP001066276">
    <property type="component" value="Chromosome 2_1"/>
</dbReference>
<feature type="region of interest" description="Disordered" evidence="1">
    <location>
        <begin position="1"/>
        <end position="43"/>
    </location>
</feature>